<dbReference type="PANTHER" id="PTHR46910:SF5">
    <property type="entry name" value="ZN(II)2CYS6 TRANSCRIPTION FACTOR (EUROFUNG)"/>
    <property type="match status" value="1"/>
</dbReference>
<keyword evidence="6" id="KW-0812">Transmembrane</keyword>
<organism evidence="8 9">
    <name type="scientific">Aspergillus luchuensis (strain CBS 106.47)</name>
    <dbReference type="NCBI Taxonomy" id="1137211"/>
    <lineage>
        <taxon>Eukaryota</taxon>
        <taxon>Fungi</taxon>
        <taxon>Dikarya</taxon>
        <taxon>Ascomycota</taxon>
        <taxon>Pezizomycotina</taxon>
        <taxon>Eurotiomycetes</taxon>
        <taxon>Eurotiomycetidae</taxon>
        <taxon>Eurotiales</taxon>
        <taxon>Aspergillaceae</taxon>
        <taxon>Aspergillus</taxon>
        <taxon>Aspergillus subgen. Circumdati</taxon>
    </lineage>
</organism>
<name>A0A1M3T5N9_ASPLC</name>
<dbReference type="PROSITE" id="PS50048">
    <property type="entry name" value="ZN2_CY6_FUNGAL_2"/>
    <property type="match status" value="1"/>
</dbReference>
<dbReference type="PANTHER" id="PTHR46910">
    <property type="entry name" value="TRANSCRIPTION FACTOR PDR1"/>
    <property type="match status" value="1"/>
</dbReference>
<dbReference type="SUPFAM" id="SSF57701">
    <property type="entry name" value="Zn2/Cys6 DNA-binding domain"/>
    <property type="match status" value="1"/>
</dbReference>
<dbReference type="OrthoDB" id="103819at2759"/>
<feature type="compositionally biased region" description="Polar residues" evidence="5">
    <location>
        <begin position="92"/>
        <end position="106"/>
    </location>
</feature>
<dbReference type="GO" id="GO:0008270">
    <property type="term" value="F:zinc ion binding"/>
    <property type="evidence" value="ECO:0007669"/>
    <property type="project" value="InterPro"/>
</dbReference>
<dbReference type="AlphaFoldDB" id="A0A1M3T5N9"/>
<gene>
    <name evidence="8" type="ORF">ASPFODRAFT_51767</name>
</gene>
<keyword evidence="1" id="KW-0805">Transcription regulation</keyword>
<dbReference type="Pfam" id="PF00172">
    <property type="entry name" value="Zn_clus"/>
    <property type="match status" value="1"/>
</dbReference>
<feature type="transmembrane region" description="Helical" evidence="6">
    <location>
        <begin position="525"/>
        <end position="546"/>
    </location>
</feature>
<keyword evidence="6" id="KW-1133">Transmembrane helix</keyword>
<evidence type="ECO:0000256" key="1">
    <source>
        <dbReference type="ARBA" id="ARBA00023015"/>
    </source>
</evidence>
<dbReference type="EMBL" id="KV878249">
    <property type="protein sequence ID" value="OJZ82076.1"/>
    <property type="molecule type" value="Genomic_DNA"/>
</dbReference>
<evidence type="ECO:0000256" key="6">
    <source>
        <dbReference type="SAM" id="Phobius"/>
    </source>
</evidence>
<dbReference type="Proteomes" id="UP000184063">
    <property type="component" value="Unassembled WGS sequence"/>
</dbReference>
<dbReference type="CDD" id="cd00067">
    <property type="entry name" value="GAL4"/>
    <property type="match status" value="1"/>
</dbReference>
<dbReference type="GO" id="GO:0003677">
    <property type="term" value="F:DNA binding"/>
    <property type="evidence" value="ECO:0007669"/>
    <property type="project" value="UniProtKB-KW"/>
</dbReference>
<dbReference type="SMART" id="SM00066">
    <property type="entry name" value="GAL4"/>
    <property type="match status" value="1"/>
</dbReference>
<dbReference type="CDD" id="cd12148">
    <property type="entry name" value="fungal_TF_MHR"/>
    <property type="match status" value="1"/>
</dbReference>
<feature type="transmembrane region" description="Helical" evidence="6">
    <location>
        <begin position="558"/>
        <end position="580"/>
    </location>
</feature>
<feature type="domain" description="Zn(2)-C6 fungal-type" evidence="7">
    <location>
        <begin position="12"/>
        <end position="41"/>
    </location>
</feature>
<evidence type="ECO:0000256" key="3">
    <source>
        <dbReference type="ARBA" id="ARBA00023163"/>
    </source>
</evidence>
<accession>A0A1M3T5N9</accession>
<dbReference type="GO" id="GO:0009893">
    <property type="term" value="P:positive regulation of metabolic process"/>
    <property type="evidence" value="ECO:0007669"/>
    <property type="project" value="UniProtKB-ARBA"/>
</dbReference>
<dbReference type="Gene3D" id="4.10.240.10">
    <property type="entry name" value="Zn(2)-C6 fungal-type DNA-binding domain"/>
    <property type="match status" value="1"/>
</dbReference>
<evidence type="ECO:0000313" key="8">
    <source>
        <dbReference type="EMBL" id="OJZ82076.1"/>
    </source>
</evidence>
<keyword evidence="3" id="KW-0804">Transcription</keyword>
<proteinExistence type="predicted"/>
<keyword evidence="4" id="KW-0539">Nucleus</keyword>
<reference evidence="9" key="1">
    <citation type="journal article" date="2017" name="Genome Biol.">
        <title>Comparative genomics reveals high biological diversity and specific adaptations in the industrially and medically important fungal genus Aspergillus.</title>
        <authorList>
            <person name="de Vries R.P."/>
            <person name="Riley R."/>
            <person name="Wiebenga A."/>
            <person name="Aguilar-Osorio G."/>
            <person name="Amillis S."/>
            <person name="Uchima C.A."/>
            <person name="Anderluh G."/>
            <person name="Asadollahi M."/>
            <person name="Askin M."/>
            <person name="Barry K."/>
            <person name="Battaglia E."/>
            <person name="Bayram O."/>
            <person name="Benocci T."/>
            <person name="Braus-Stromeyer S.A."/>
            <person name="Caldana C."/>
            <person name="Canovas D."/>
            <person name="Cerqueira G.C."/>
            <person name="Chen F."/>
            <person name="Chen W."/>
            <person name="Choi C."/>
            <person name="Clum A."/>
            <person name="Dos Santos R.A."/>
            <person name="Damasio A.R."/>
            <person name="Diallinas G."/>
            <person name="Emri T."/>
            <person name="Fekete E."/>
            <person name="Flipphi M."/>
            <person name="Freyberg S."/>
            <person name="Gallo A."/>
            <person name="Gournas C."/>
            <person name="Habgood R."/>
            <person name="Hainaut M."/>
            <person name="Harispe M.L."/>
            <person name="Henrissat B."/>
            <person name="Hilden K.S."/>
            <person name="Hope R."/>
            <person name="Hossain A."/>
            <person name="Karabika E."/>
            <person name="Karaffa L."/>
            <person name="Karanyi Z."/>
            <person name="Krasevec N."/>
            <person name="Kuo A."/>
            <person name="Kusch H."/>
            <person name="LaButti K."/>
            <person name="Lagendijk E.L."/>
            <person name="Lapidus A."/>
            <person name="Levasseur A."/>
            <person name="Lindquist E."/>
            <person name="Lipzen A."/>
            <person name="Logrieco A.F."/>
            <person name="MacCabe A."/>
            <person name="Maekelae M.R."/>
            <person name="Malavazi I."/>
            <person name="Melin P."/>
            <person name="Meyer V."/>
            <person name="Mielnichuk N."/>
            <person name="Miskei M."/>
            <person name="Molnar A.P."/>
            <person name="Mule G."/>
            <person name="Ngan C.Y."/>
            <person name="Orejas M."/>
            <person name="Orosz E."/>
            <person name="Ouedraogo J.P."/>
            <person name="Overkamp K.M."/>
            <person name="Park H.-S."/>
            <person name="Perrone G."/>
            <person name="Piumi F."/>
            <person name="Punt P.J."/>
            <person name="Ram A.F."/>
            <person name="Ramon A."/>
            <person name="Rauscher S."/>
            <person name="Record E."/>
            <person name="Riano-Pachon D.M."/>
            <person name="Robert V."/>
            <person name="Roehrig J."/>
            <person name="Ruller R."/>
            <person name="Salamov A."/>
            <person name="Salih N.S."/>
            <person name="Samson R.A."/>
            <person name="Sandor E."/>
            <person name="Sanguinetti M."/>
            <person name="Schuetze T."/>
            <person name="Sepcic K."/>
            <person name="Shelest E."/>
            <person name="Sherlock G."/>
            <person name="Sophianopoulou V."/>
            <person name="Squina F.M."/>
            <person name="Sun H."/>
            <person name="Susca A."/>
            <person name="Todd R.B."/>
            <person name="Tsang A."/>
            <person name="Unkles S.E."/>
            <person name="van de Wiele N."/>
            <person name="van Rossen-Uffink D."/>
            <person name="Oliveira J.V."/>
            <person name="Vesth T.C."/>
            <person name="Visser J."/>
            <person name="Yu J.-H."/>
            <person name="Zhou M."/>
            <person name="Andersen M.R."/>
            <person name="Archer D.B."/>
            <person name="Baker S.E."/>
            <person name="Benoit I."/>
            <person name="Brakhage A.A."/>
            <person name="Braus G.H."/>
            <person name="Fischer R."/>
            <person name="Frisvad J.C."/>
            <person name="Goldman G.H."/>
            <person name="Houbraken J."/>
            <person name="Oakley B."/>
            <person name="Pocsi I."/>
            <person name="Scazzocchio C."/>
            <person name="Seiboth B."/>
            <person name="vanKuyk P.A."/>
            <person name="Wortman J."/>
            <person name="Dyer P.S."/>
            <person name="Grigoriev I.V."/>
        </authorList>
    </citation>
    <scope>NUCLEOTIDE SEQUENCE [LARGE SCALE GENOMIC DNA]</scope>
    <source>
        <strain evidence="9">CBS 106.47</strain>
    </source>
</reference>
<evidence type="ECO:0000259" key="7">
    <source>
        <dbReference type="PROSITE" id="PS50048"/>
    </source>
</evidence>
<dbReference type="PROSITE" id="PS00463">
    <property type="entry name" value="ZN2_CY6_FUNGAL_1"/>
    <property type="match status" value="1"/>
</dbReference>
<evidence type="ECO:0000256" key="5">
    <source>
        <dbReference type="SAM" id="MobiDB-lite"/>
    </source>
</evidence>
<dbReference type="InterPro" id="IPR001138">
    <property type="entry name" value="Zn2Cys6_DnaBD"/>
</dbReference>
<evidence type="ECO:0000256" key="2">
    <source>
        <dbReference type="ARBA" id="ARBA00023125"/>
    </source>
</evidence>
<evidence type="ECO:0000313" key="9">
    <source>
        <dbReference type="Proteomes" id="UP000184063"/>
    </source>
</evidence>
<keyword evidence="6" id="KW-0472">Membrane</keyword>
<feature type="region of interest" description="Disordered" evidence="5">
    <location>
        <begin position="89"/>
        <end position="134"/>
    </location>
</feature>
<dbReference type="VEuPathDB" id="FungiDB:ASPFODRAFT_51767"/>
<evidence type="ECO:0000256" key="4">
    <source>
        <dbReference type="ARBA" id="ARBA00023242"/>
    </source>
</evidence>
<protein>
    <recommendedName>
        <fullName evidence="7">Zn(2)-C6 fungal-type domain-containing protein</fullName>
    </recommendedName>
</protein>
<dbReference type="InterPro" id="IPR050987">
    <property type="entry name" value="AtrR-like"/>
</dbReference>
<keyword evidence="2" id="KW-0238">DNA-binding</keyword>
<dbReference type="GO" id="GO:0000981">
    <property type="term" value="F:DNA-binding transcription factor activity, RNA polymerase II-specific"/>
    <property type="evidence" value="ECO:0007669"/>
    <property type="project" value="InterPro"/>
</dbReference>
<dbReference type="InterPro" id="IPR036864">
    <property type="entry name" value="Zn2-C6_fun-type_DNA-bd_sf"/>
</dbReference>
<sequence length="684" mass="76938">MAPNAVVAERPACDFCHSRKIKCDRRFPCANCIDALVDCRRDRPKKSRRPKGARVTSLSERLAALESSVACLPSQDDPTRHAVAIELPEPETITSDTGSISHARQQNNERIERQSSDALDNTARDGLTQQTSEGTRVLQCELESNPFLGTSKSKVMREAIDFVSRLSDTSNPYFATDAFDSSEASGDLESKGFPPELLYMMTMDPEPNTMRQSFWPDHVSFQTLERMCLSLIDGKEDQHTLACYRVCVYMKSAALLCRLPKKSRSVPLRRHLEQSKKQYEHEIHKALSEIDYLAPPSLLLLQAFLSGALFMQNQGDMSRSWTLAAFASRTLVSLNYHSIDSTTLFDETKRDIYGSLYTCYYLDKMLSVLLLRPPSLPKLKIKPADLVHLNPHFPLSASVKIMVEFAQIQEGVLDILNHTSKDDRVAVITNLIRDMREIDALIKKYRYQLPFRGTSYEWVAIEFGYYALLASVLHLNQRLVQGRSIQEDCLRASRQALIRLGKIQDEMYMDVNFLDEYPYSLTWTLLFYPLSPFFVLFCNVVFSANLDDYALMAAVTKGILRFVGMHPSIAAIHKIFLAFLGMVGRLIHNRPTPPLSQPNPDAATQGNEHANTTSMATQYPLTSIGSSIPADIAQEGGIDLPDPGIVSQDGLVASDDELLWDLIDFQPWLGWMGSDALTENSTSY</sequence>